<evidence type="ECO:0000259" key="2">
    <source>
        <dbReference type="PROSITE" id="PS50043"/>
    </source>
</evidence>
<evidence type="ECO:0000256" key="1">
    <source>
        <dbReference type="SAM" id="MobiDB-lite"/>
    </source>
</evidence>
<proteinExistence type="predicted"/>
<feature type="compositionally biased region" description="Polar residues" evidence="1">
    <location>
        <begin position="250"/>
        <end position="268"/>
    </location>
</feature>
<dbReference type="InterPro" id="IPR000792">
    <property type="entry name" value="Tscrpt_reg_LuxR_C"/>
</dbReference>
<feature type="domain" description="HTH luxR-type" evidence="2">
    <location>
        <begin position="171"/>
        <end position="236"/>
    </location>
</feature>
<dbReference type="SUPFAM" id="SSF52172">
    <property type="entry name" value="CheY-like"/>
    <property type="match status" value="1"/>
</dbReference>
<evidence type="ECO:0000313" key="3">
    <source>
        <dbReference type="EMBL" id="GAA4330551.1"/>
    </source>
</evidence>
<feature type="region of interest" description="Disordered" evidence="1">
    <location>
        <begin position="244"/>
        <end position="268"/>
    </location>
</feature>
<dbReference type="PRINTS" id="PR00038">
    <property type="entry name" value="HTHLUXR"/>
</dbReference>
<dbReference type="PANTHER" id="PTHR45566:SF1">
    <property type="entry name" value="HTH-TYPE TRANSCRIPTIONAL REGULATOR YHJB-RELATED"/>
    <property type="match status" value="1"/>
</dbReference>
<sequence length="268" mass="28684">MGKIVLMESHPLLRLGLWQILNKLDGTWEIVEMETSDVSSVDPSTVGVDFLIYGMPLDEESGWAPLADIDRRLRPKRILLLADGLPPPPLVQGLSSVPVYGYVMKSVSVEILEAAIRLVMAGGQCFPGSQVQQPPPDASGTTRSSSVATFPAPPGMAPGGSDMVRTAVMAEGAQLLHLTPRQYEVLVLLARGHPIKTISRMLNISVATAKTHACTLYQRLQVRNKGEAVYAALQRGATLEWHDAGAESPRVSSLSHKQARSGSASASG</sequence>
<dbReference type="Pfam" id="PF00196">
    <property type="entry name" value="GerE"/>
    <property type="match status" value="1"/>
</dbReference>
<dbReference type="InterPro" id="IPR011006">
    <property type="entry name" value="CheY-like_superfamily"/>
</dbReference>
<dbReference type="SUPFAM" id="SSF46894">
    <property type="entry name" value="C-terminal effector domain of the bipartite response regulators"/>
    <property type="match status" value="1"/>
</dbReference>
<name>A0ABP8GVG9_9BURK</name>
<keyword evidence="4" id="KW-1185">Reference proteome</keyword>
<feature type="compositionally biased region" description="Polar residues" evidence="1">
    <location>
        <begin position="139"/>
        <end position="148"/>
    </location>
</feature>
<reference evidence="4" key="1">
    <citation type="journal article" date="2019" name="Int. J. Syst. Evol. Microbiol.">
        <title>The Global Catalogue of Microorganisms (GCM) 10K type strain sequencing project: providing services to taxonomists for standard genome sequencing and annotation.</title>
        <authorList>
            <consortium name="The Broad Institute Genomics Platform"/>
            <consortium name="The Broad Institute Genome Sequencing Center for Infectious Disease"/>
            <person name="Wu L."/>
            <person name="Ma J."/>
        </authorList>
    </citation>
    <scope>NUCLEOTIDE SEQUENCE [LARGE SCALE GENOMIC DNA]</scope>
    <source>
        <strain evidence="4">JCM 17666</strain>
    </source>
</reference>
<feature type="region of interest" description="Disordered" evidence="1">
    <location>
        <begin position="129"/>
        <end position="159"/>
    </location>
</feature>
<dbReference type="SMART" id="SM00421">
    <property type="entry name" value="HTH_LUXR"/>
    <property type="match status" value="1"/>
</dbReference>
<dbReference type="PANTHER" id="PTHR45566">
    <property type="entry name" value="HTH-TYPE TRANSCRIPTIONAL REGULATOR YHJB-RELATED"/>
    <property type="match status" value="1"/>
</dbReference>
<dbReference type="InterPro" id="IPR016032">
    <property type="entry name" value="Sig_transdc_resp-reg_C-effctor"/>
</dbReference>
<dbReference type="Gene3D" id="3.40.50.2300">
    <property type="match status" value="1"/>
</dbReference>
<dbReference type="Proteomes" id="UP001501671">
    <property type="component" value="Unassembled WGS sequence"/>
</dbReference>
<organism evidence="3 4">
    <name type="scientific">Pigmentiphaga soli</name>
    <dbReference type="NCBI Taxonomy" id="1007095"/>
    <lineage>
        <taxon>Bacteria</taxon>
        <taxon>Pseudomonadati</taxon>
        <taxon>Pseudomonadota</taxon>
        <taxon>Betaproteobacteria</taxon>
        <taxon>Burkholderiales</taxon>
        <taxon>Alcaligenaceae</taxon>
        <taxon>Pigmentiphaga</taxon>
    </lineage>
</organism>
<dbReference type="PROSITE" id="PS50043">
    <property type="entry name" value="HTH_LUXR_2"/>
    <property type="match status" value="1"/>
</dbReference>
<evidence type="ECO:0000313" key="4">
    <source>
        <dbReference type="Proteomes" id="UP001501671"/>
    </source>
</evidence>
<gene>
    <name evidence="3" type="ORF">GCM10023144_18340</name>
</gene>
<dbReference type="EMBL" id="BAABFO010000007">
    <property type="protein sequence ID" value="GAA4330551.1"/>
    <property type="molecule type" value="Genomic_DNA"/>
</dbReference>
<comment type="caution">
    <text evidence="3">The sequence shown here is derived from an EMBL/GenBank/DDBJ whole genome shotgun (WGS) entry which is preliminary data.</text>
</comment>
<dbReference type="InterPro" id="IPR051015">
    <property type="entry name" value="EvgA-like"/>
</dbReference>
<dbReference type="CDD" id="cd06170">
    <property type="entry name" value="LuxR_C_like"/>
    <property type="match status" value="1"/>
</dbReference>
<accession>A0ABP8GVG9</accession>
<protein>
    <submittedName>
        <fullName evidence="3">Response regulator transcription factor</fullName>
    </submittedName>
</protein>
<dbReference type="RefSeq" id="WP_345248576.1">
    <property type="nucleotide sequence ID" value="NZ_BAABFO010000007.1"/>
</dbReference>